<comment type="subcellular location">
    <subcellularLocation>
        <location evidence="1">Endoplasmic reticulum membrane</location>
        <topology evidence="1">Multi-pass membrane protein</topology>
    </subcellularLocation>
</comment>
<dbReference type="OrthoDB" id="19981at2759"/>
<evidence type="ECO:0000313" key="8">
    <source>
        <dbReference type="EMBL" id="KAF2195416.1"/>
    </source>
</evidence>
<dbReference type="PANTHER" id="PTHR31394:SF1">
    <property type="entry name" value="TRANSMEMBRANE PROTEIN 199"/>
    <property type="match status" value="1"/>
</dbReference>
<feature type="region of interest" description="Disordered" evidence="6">
    <location>
        <begin position="256"/>
        <end position="275"/>
    </location>
</feature>
<evidence type="ECO:0000256" key="3">
    <source>
        <dbReference type="ARBA" id="ARBA00022824"/>
    </source>
</evidence>
<feature type="region of interest" description="Disordered" evidence="6">
    <location>
        <begin position="26"/>
        <end position="47"/>
    </location>
</feature>
<sequence>MVLLNMTPAMVRAIREAQKVAEEEVSKLQLPSEPSLAEPKTGNPMSHGQLIDISTLLKKHADKIRSEEEEAEPVAYHLDSLLKGSKIYIPPPPPKKEPAPEYKALMERLRREEEARAYERMLNRPPAPETFAQRFPASPLARLNPTAADLAADEDDEVTYADVNRQVILIINVLVSIIACSVFIWVAARHWSTPKRLGLSMSGSGMIAVAEVVIYSGYVRKIKEAKLKEKKKPEIKQIIESWIIDGAVGKKNVTLSSASKEKADDGIRYRKGKHR</sequence>
<dbReference type="InterPro" id="IPR021013">
    <property type="entry name" value="ATPase_Vma12"/>
</dbReference>
<dbReference type="PANTHER" id="PTHR31394">
    <property type="entry name" value="TRANSMEMBRANE PROTEIN 199"/>
    <property type="match status" value="1"/>
</dbReference>
<evidence type="ECO:0000256" key="6">
    <source>
        <dbReference type="SAM" id="MobiDB-lite"/>
    </source>
</evidence>
<dbReference type="AlphaFoldDB" id="A0A6A6EZU0"/>
<keyword evidence="3" id="KW-0256">Endoplasmic reticulum</keyword>
<keyword evidence="9" id="KW-1185">Reference proteome</keyword>
<gene>
    <name evidence="8" type="ORF">K469DRAFT_543192</name>
</gene>
<organism evidence="8 9">
    <name type="scientific">Zopfia rhizophila CBS 207.26</name>
    <dbReference type="NCBI Taxonomy" id="1314779"/>
    <lineage>
        <taxon>Eukaryota</taxon>
        <taxon>Fungi</taxon>
        <taxon>Dikarya</taxon>
        <taxon>Ascomycota</taxon>
        <taxon>Pezizomycotina</taxon>
        <taxon>Dothideomycetes</taxon>
        <taxon>Dothideomycetes incertae sedis</taxon>
        <taxon>Zopfiaceae</taxon>
        <taxon>Zopfia</taxon>
    </lineage>
</organism>
<evidence type="ECO:0000256" key="1">
    <source>
        <dbReference type="ARBA" id="ARBA00004477"/>
    </source>
</evidence>
<dbReference type="Proteomes" id="UP000800200">
    <property type="component" value="Unassembled WGS sequence"/>
</dbReference>
<protein>
    <submittedName>
        <fullName evidence="8">Uncharacterized protein</fullName>
    </submittedName>
</protein>
<evidence type="ECO:0000256" key="5">
    <source>
        <dbReference type="ARBA" id="ARBA00023136"/>
    </source>
</evidence>
<dbReference type="GO" id="GO:0005789">
    <property type="term" value="C:endoplasmic reticulum membrane"/>
    <property type="evidence" value="ECO:0007669"/>
    <property type="project" value="UniProtKB-SubCell"/>
</dbReference>
<dbReference type="GO" id="GO:0070072">
    <property type="term" value="P:vacuolar proton-transporting V-type ATPase complex assembly"/>
    <property type="evidence" value="ECO:0007669"/>
    <property type="project" value="InterPro"/>
</dbReference>
<evidence type="ECO:0000313" key="9">
    <source>
        <dbReference type="Proteomes" id="UP000800200"/>
    </source>
</evidence>
<keyword evidence="5 7" id="KW-0472">Membrane</keyword>
<proteinExistence type="predicted"/>
<accession>A0A6A6EZU0</accession>
<keyword evidence="2 7" id="KW-0812">Transmembrane</keyword>
<evidence type="ECO:0000256" key="4">
    <source>
        <dbReference type="ARBA" id="ARBA00022989"/>
    </source>
</evidence>
<evidence type="ECO:0000256" key="7">
    <source>
        <dbReference type="SAM" id="Phobius"/>
    </source>
</evidence>
<evidence type="ECO:0000256" key="2">
    <source>
        <dbReference type="ARBA" id="ARBA00022692"/>
    </source>
</evidence>
<keyword evidence="4 7" id="KW-1133">Transmembrane helix</keyword>
<feature type="transmembrane region" description="Helical" evidence="7">
    <location>
        <begin position="199"/>
        <end position="218"/>
    </location>
</feature>
<reference evidence="8" key="1">
    <citation type="journal article" date="2020" name="Stud. Mycol.">
        <title>101 Dothideomycetes genomes: a test case for predicting lifestyles and emergence of pathogens.</title>
        <authorList>
            <person name="Haridas S."/>
            <person name="Albert R."/>
            <person name="Binder M."/>
            <person name="Bloem J."/>
            <person name="Labutti K."/>
            <person name="Salamov A."/>
            <person name="Andreopoulos B."/>
            <person name="Baker S."/>
            <person name="Barry K."/>
            <person name="Bills G."/>
            <person name="Bluhm B."/>
            <person name="Cannon C."/>
            <person name="Castanera R."/>
            <person name="Culley D."/>
            <person name="Daum C."/>
            <person name="Ezra D."/>
            <person name="Gonzalez J."/>
            <person name="Henrissat B."/>
            <person name="Kuo A."/>
            <person name="Liang C."/>
            <person name="Lipzen A."/>
            <person name="Lutzoni F."/>
            <person name="Magnuson J."/>
            <person name="Mondo S."/>
            <person name="Nolan M."/>
            <person name="Ohm R."/>
            <person name="Pangilinan J."/>
            <person name="Park H.-J."/>
            <person name="Ramirez L."/>
            <person name="Alfaro M."/>
            <person name="Sun H."/>
            <person name="Tritt A."/>
            <person name="Yoshinaga Y."/>
            <person name="Zwiers L.-H."/>
            <person name="Turgeon B."/>
            <person name="Goodwin S."/>
            <person name="Spatafora J."/>
            <person name="Crous P."/>
            <person name="Grigoriev I."/>
        </authorList>
    </citation>
    <scope>NUCLEOTIDE SEQUENCE</scope>
    <source>
        <strain evidence="8">CBS 207.26</strain>
    </source>
</reference>
<dbReference type="Pfam" id="PF11712">
    <property type="entry name" value="Vma12"/>
    <property type="match status" value="1"/>
</dbReference>
<name>A0A6A6EZU0_9PEZI</name>
<feature type="transmembrane region" description="Helical" evidence="7">
    <location>
        <begin position="167"/>
        <end position="187"/>
    </location>
</feature>
<feature type="compositionally biased region" description="Basic and acidic residues" evidence="6">
    <location>
        <begin position="259"/>
        <end position="268"/>
    </location>
</feature>
<dbReference type="EMBL" id="ML994610">
    <property type="protein sequence ID" value="KAF2195416.1"/>
    <property type="molecule type" value="Genomic_DNA"/>
</dbReference>